<dbReference type="EMBL" id="HG739087">
    <property type="protein sequence ID" value="CDO99354.1"/>
    <property type="molecule type" value="Genomic_DNA"/>
</dbReference>
<dbReference type="Proteomes" id="UP000295252">
    <property type="component" value="Chromosome V"/>
</dbReference>
<evidence type="ECO:0000313" key="3">
    <source>
        <dbReference type="Proteomes" id="UP000295252"/>
    </source>
</evidence>
<reference evidence="3" key="1">
    <citation type="journal article" date="2014" name="Science">
        <title>The coffee genome provides insight into the convergent evolution of caffeine biosynthesis.</title>
        <authorList>
            <person name="Denoeud F."/>
            <person name="Carretero-Paulet L."/>
            <person name="Dereeper A."/>
            <person name="Droc G."/>
            <person name="Guyot R."/>
            <person name="Pietrella M."/>
            <person name="Zheng C."/>
            <person name="Alberti A."/>
            <person name="Anthony F."/>
            <person name="Aprea G."/>
            <person name="Aury J.M."/>
            <person name="Bento P."/>
            <person name="Bernard M."/>
            <person name="Bocs S."/>
            <person name="Campa C."/>
            <person name="Cenci A."/>
            <person name="Combes M.C."/>
            <person name="Crouzillat D."/>
            <person name="Da Silva C."/>
            <person name="Daddiego L."/>
            <person name="De Bellis F."/>
            <person name="Dussert S."/>
            <person name="Garsmeur O."/>
            <person name="Gayraud T."/>
            <person name="Guignon V."/>
            <person name="Jahn K."/>
            <person name="Jamilloux V."/>
            <person name="Joet T."/>
            <person name="Labadie K."/>
            <person name="Lan T."/>
            <person name="Leclercq J."/>
            <person name="Lepelley M."/>
            <person name="Leroy T."/>
            <person name="Li L.T."/>
            <person name="Librado P."/>
            <person name="Lopez L."/>
            <person name="Munoz A."/>
            <person name="Noel B."/>
            <person name="Pallavicini A."/>
            <person name="Perrotta G."/>
            <person name="Poncet V."/>
            <person name="Pot D."/>
            <person name="Priyono X."/>
            <person name="Rigoreau M."/>
            <person name="Rouard M."/>
            <person name="Rozas J."/>
            <person name="Tranchant-Dubreuil C."/>
            <person name="VanBuren R."/>
            <person name="Zhang Q."/>
            <person name="Andrade A.C."/>
            <person name="Argout X."/>
            <person name="Bertrand B."/>
            <person name="de Kochko A."/>
            <person name="Graziosi G."/>
            <person name="Henry R.J."/>
            <person name="Jayarama X."/>
            <person name="Ming R."/>
            <person name="Nagai C."/>
            <person name="Rounsley S."/>
            <person name="Sankoff D."/>
            <person name="Giuliano G."/>
            <person name="Albert V.A."/>
            <person name="Wincker P."/>
            <person name="Lashermes P."/>
        </authorList>
    </citation>
    <scope>NUCLEOTIDE SEQUENCE [LARGE SCALE GENOMIC DNA]</scope>
    <source>
        <strain evidence="3">cv. DH200-94</strain>
    </source>
</reference>
<accession>A0A068TTR0</accession>
<sequence>MKVESQPRKAPETIHPVSESTQNQHLLKTLLQRTICSLKGSIFIGFINRVLFSSCYQRVYEVGFRPRPCPKLADRILGIGILLLTRLDFGD</sequence>
<organism evidence="2 3">
    <name type="scientific">Coffea canephora</name>
    <name type="common">Robusta coffee</name>
    <dbReference type="NCBI Taxonomy" id="49390"/>
    <lineage>
        <taxon>Eukaryota</taxon>
        <taxon>Viridiplantae</taxon>
        <taxon>Streptophyta</taxon>
        <taxon>Embryophyta</taxon>
        <taxon>Tracheophyta</taxon>
        <taxon>Spermatophyta</taxon>
        <taxon>Magnoliopsida</taxon>
        <taxon>eudicotyledons</taxon>
        <taxon>Gunneridae</taxon>
        <taxon>Pentapetalae</taxon>
        <taxon>asterids</taxon>
        <taxon>lamiids</taxon>
        <taxon>Gentianales</taxon>
        <taxon>Rubiaceae</taxon>
        <taxon>Ixoroideae</taxon>
        <taxon>Gardenieae complex</taxon>
        <taxon>Bertiereae - Coffeeae clade</taxon>
        <taxon>Coffeeae</taxon>
        <taxon>Coffea</taxon>
    </lineage>
</organism>
<keyword evidence="3" id="KW-1185">Reference proteome</keyword>
<dbReference type="AlphaFoldDB" id="A0A068TTR0"/>
<dbReference type="Gramene" id="CDO99354">
    <property type="protein sequence ID" value="CDO99354"/>
    <property type="gene ID" value="GSCOC_T00026490001"/>
</dbReference>
<proteinExistence type="predicted"/>
<evidence type="ECO:0000256" key="1">
    <source>
        <dbReference type="SAM" id="MobiDB-lite"/>
    </source>
</evidence>
<dbReference type="InParanoid" id="A0A068TTR0"/>
<protein>
    <submittedName>
        <fullName evidence="2">Uncharacterized protein</fullName>
    </submittedName>
</protein>
<feature type="compositionally biased region" description="Basic and acidic residues" evidence="1">
    <location>
        <begin position="1"/>
        <end position="12"/>
    </location>
</feature>
<gene>
    <name evidence="2" type="ORF">GSCOC_T00026490001</name>
</gene>
<evidence type="ECO:0000313" key="2">
    <source>
        <dbReference type="EMBL" id="CDO99354.1"/>
    </source>
</evidence>
<name>A0A068TTR0_COFCA</name>
<feature type="region of interest" description="Disordered" evidence="1">
    <location>
        <begin position="1"/>
        <end position="20"/>
    </location>
</feature>